<keyword evidence="2" id="KW-1185">Reference proteome</keyword>
<dbReference type="EMBL" id="VIGX01000002">
    <property type="protein sequence ID" value="TWS30211.1"/>
    <property type="molecule type" value="Genomic_DNA"/>
</dbReference>
<dbReference type="AlphaFoldDB" id="A0A5C5S7A5"/>
<sequence length="129" mass="13777">MTVRVQVDPMPAMRDWLRANMPAAGWVRATLPTDWTPKAAAGVILSDDGGPAEYPIRTTHTVRITAWGGDKTTVRDLAAEAAGRLVDGRPPGIVHTSKRASAVLDARDQGTGAYLASVLITSQARMKDL</sequence>
<evidence type="ECO:0008006" key="3">
    <source>
        <dbReference type="Google" id="ProtNLM"/>
    </source>
</evidence>
<evidence type="ECO:0000313" key="2">
    <source>
        <dbReference type="Proteomes" id="UP000319375"/>
    </source>
</evidence>
<evidence type="ECO:0000313" key="1">
    <source>
        <dbReference type="EMBL" id="TWS30211.1"/>
    </source>
</evidence>
<organism evidence="1 2">
    <name type="scientific">Tsukamurella conjunctivitidis</name>
    <dbReference type="NCBI Taxonomy" id="2592068"/>
    <lineage>
        <taxon>Bacteria</taxon>
        <taxon>Bacillati</taxon>
        <taxon>Actinomycetota</taxon>
        <taxon>Actinomycetes</taxon>
        <taxon>Mycobacteriales</taxon>
        <taxon>Tsukamurellaceae</taxon>
        <taxon>Tsukamurella</taxon>
    </lineage>
</organism>
<comment type="caution">
    <text evidence="1">The sequence shown here is derived from an EMBL/GenBank/DDBJ whole genome shotgun (WGS) entry which is preliminary data.</text>
</comment>
<gene>
    <name evidence="1" type="ORF">FK530_06795</name>
</gene>
<reference evidence="1 2" key="1">
    <citation type="submission" date="2019-06" db="EMBL/GenBank/DDBJ databases">
        <title>Tsukamurella conjunctivitidis sp. nov., Tsukamurella assacharolytica sp. nov. and Tsukamurella sputae sp. nov. isolated from patients with conjunctivitis, bacteraemia (lymphoma) and respiratory infection (sputum) in Hong Kong.</title>
        <authorList>
            <person name="Teng J.L.L."/>
            <person name="Lee H.H."/>
            <person name="Fong J.Y.H."/>
            <person name="Fok K.M.N."/>
            <person name="Lau S.K.P."/>
            <person name="Woo P.C.Y."/>
        </authorList>
    </citation>
    <scope>NUCLEOTIDE SEQUENCE [LARGE SCALE GENOMIC DNA]</scope>
    <source>
        <strain evidence="1 2">HKU72</strain>
    </source>
</reference>
<proteinExistence type="predicted"/>
<accession>A0A5C5S7A5</accession>
<dbReference type="OrthoDB" id="4762464at2"/>
<dbReference type="RefSeq" id="WP_146486238.1">
    <property type="nucleotide sequence ID" value="NZ_VIGX01000002.1"/>
</dbReference>
<name>A0A5C5S7A5_9ACTN</name>
<protein>
    <recommendedName>
        <fullName evidence="3">DUF3168 domain-containing protein</fullName>
    </recommendedName>
</protein>
<dbReference type="Proteomes" id="UP000319375">
    <property type="component" value="Unassembled WGS sequence"/>
</dbReference>